<reference evidence="2" key="1">
    <citation type="journal article" date="2023" name="G3 (Bethesda)">
        <title>A reference genome for the long-term kleptoplast-retaining sea slug Elysia crispata morphotype clarki.</title>
        <authorList>
            <person name="Eastman K.E."/>
            <person name="Pendleton A.L."/>
            <person name="Shaikh M.A."/>
            <person name="Suttiyut T."/>
            <person name="Ogas R."/>
            <person name="Tomko P."/>
            <person name="Gavelis G."/>
            <person name="Widhalm J.R."/>
            <person name="Wisecaver J.H."/>
        </authorList>
    </citation>
    <scope>NUCLEOTIDE SEQUENCE</scope>
    <source>
        <strain evidence="2">ECLA1</strain>
    </source>
</reference>
<gene>
    <name evidence="2" type="ORF">RRG08_013195</name>
</gene>
<evidence type="ECO:0000313" key="3">
    <source>
        <dbReference type="Proteomes" id="UP001283361"/>
    </source>
</evidence>
<proteinExistence type="predicted"/>
<keyword evidence="3" id="KW-1185">Reference proteome</keyword>
<dbReference type="Proteomes" id="UP001283361">
    <property type="component" value="Unassembled WGS sequence"/>
</dbReference>
<evidence type="ECO:0000256" key="1">
    <source>
        <dbReference type="SAM" id="MobiDB-lite"/>
    </source>
</evidence>
<organism evidence="2 3">
    <name type="scientific">Elysia crispata</name>
    <name type="common">lettuce slug</name>
    <dbReference type="NCBI Taxonomy" id="231223"/>
    <lineage>
        <taxon>Eukaryota</taxon>
        <taxon>Metazoa</taxon>
        <taxon>Spiralia</taxon>
        <taxon>Lophotrochozoa</taxon>
        <taxon>Mollusca</taxon>
        <taxon>Gastropoda</taxon>
        <taxon>Heterobranchia</taxon>
        <taxon>Euthyneura</taxon>
        <taxon>Panpulmonata</taxon>
        <taxon>Sacoglossa</taxon>
        <taxon>Placobranchoidea</taxon>
        <taxon>Plakobranchidae</taxon>
        <taxon>Elysia</taxon>
    </lineage>
</organism>
<name>A0AAE1B567_9GAST</name>
<accession>A0AAE1B567</accession>
<comment type="caution">
    <text evidence="2">The sequence shown here is derived from an EMBL/GenBank/DDBJ whole genome shotgun (WGS) entry which is preliminary data.</text>
</comment>
<feature type="compositionally biased region" description="Polar residues" evidence="1">
    <location>
        <begin position="35"/>
        <end position="46"/>
    </location>
</feature>
<feature type="region of interest" description="Disordered" evidence="1">
    <location>
        <begin position="18"/>
        <end position="50"/>
    </location>
</feature>
<dbReference type="AlphaFoldDB" id="A0AAE1B567"/>
<sequence>MICVSAFVTSDLTKPQELTGSVVPTIDDSDKTTSHHQQPTRDSSAETFPHPRLLMALNEESHSNIHMSSGN</sequence>
<protein>
    <submittedName>
        <fullName evidence="2">Uncharacterized protein</fullName>
    </submittedName>
</protein>
<dbReference type="EMBL" id="JAWDGP010000579">
    <property type="protein sequence ID" value="KAK3799375.1"/>
    <property type="molecule type" value="Genomic_DNA"/>
</dbReference>
<evidence type="ECO:0000313" key="2">
    <source>
        <dbReference type="EMBL" id="KAK3799375.1"/>
    </source>
</evidence>